<keyword evidence="10" id="KW-1133">Transmembrane helix</keyword>
<dbReference type="Gene3D" id="3.40.50.11720">
    <property type="entry name" value="3-Deoxy-D-manno-octulosonic-acid transferase, N-terminal domain"/>
    <property type="match status" value="1"/>
</dbReference>
<feature type="transmembrane region" description="Helical" evidence="10">
    <location>
        <begin position="48"/>
        <end position="67"/>
    </location>
</feature>
<keyword evidence="10" id="KW-0472">Membrane</keyword>
<evidence type="ECO:0000313" key="12">
    <source>
        <dbReference type="EMBL" id="QTA91016.1"/>
    </source>
</evidence>
<comment type="caution">
    <text evidence="10">Lacks conserved residue(s) required for the propagation of feature annotation.</text>
</comment>
<dbReference type="PANTHER" id="PTHR42755">
    <property type="entry name" value="3-DEOXY-MANNO-OCTULOSONATE CYTIDYLYLTRANSFERASE"/>
    <property type="match status" value="1"/>
</dbReference>
<keyword evidence="13" id="KW-1185">Reference proteome</keyword>
<organism evidence="12 13">
    <name type="scientific">Desulfonema magnum</name>
    <dbReference type="NCBI Taxonomy" id="45655"/>
    <lineage>
        <taxon>Bacteria</taxon>
        <taxon>Pseudomonadati</taxon>
        <taxon>Thermodesulfobacteriota</taxon>
        <taxon>Desulfobacteria</taxon>
        <taxon>Desulfobacterales</taxon>
        <taxon>Desulfococcaceae</taxon>
        <taxon>Desulfonema</taxon>
    </lineage>
</organism>
<comment type="catalytic activity">
    <reaction evidence="7 10">
        <text>lipid IVA (E. coli) + CMP-3-deoxy-beta-D-manno-octulosonate = alpha-Kdo-(2-&gt;6)-lipid IVA (E. coli) + CMP + H(+)</text>
        <dbReference type="Rhea" id="RHEA:28066"/>
        <dbReference type="ChEBI" id="CHEBI:15378"/>
        <dbReference type="ChEBI" id="CHEBI:58603"/>
        <dbReference type="ChEBI" id="CHEBI:60364"/>
        <dbReference type="ChEBI" id="CHEBI:60377"/>
        <dbReference type="ChEBI" id="CHEBI:85987"/>
        <dbReference type="EC" id="2.4.99.12"/>
    </reaction>
</comment>
<keyword evidence="10" id="KW-0812">Transmembrane</keyword>
<dbReference type="Gene3D" id="3.40.50.2000">
    <property type="entry name" value="Glycogen Phosphorylase B"/>
    <property type="match status" value="1"/>
</dbReference>
<comment type="pathway">
    <text evidence="1 10">Bacterial outer membrane biogenesis; LPS core biosynthesis.</text>
</comment>
<dbReference type="GO" id="GO:0009244">
    <property type="term" value="P:lipopolysaccharide core region biosynthetic process"/>
    <property type="evidence" value="ECO:0007669"/>
    <property type="project" value="UniProtKB-UniRule"/>
</dbReference>
<dbReference type="EMBL" id="CP061800">
    <property type="protein sequence ID" value="QTA91016.1"/>
    <property type="molecule type" value="Genomic_DNA"/>
</dbReference>
<dbReference type="InterPro" id="IPR007507">
    <property type="entry name" value="Glycos_transf_N"/>
</dbReference>
<sequence length="423" mass="47322">MIVLYNILFFIGMTLSFPLILLIVLLSDKRRKTVLQRLGLTRVPNFQFPIWIHALSVGEVLSVVPLVKALKKRFGNIVFSASTKTGFDIANTLLKEHTDAVFFFPYDLIFSVKHLAKQISPALVIIVETDIWPNFLFEMKKRNIPVLLVNARLSKKSFLGYQRLSFFTKPLFLKFSEICAQSDEDTRRFGVIRGSSDHIRTTGNIKFDQANDSVTAEEAEQLRKSMKVEPSRKILLAGSTHKGEEEIILDVFSRVKKKYDDLLLIIVPRDPGRASAISRIFKSPGFSSVTMSELGKITPGEKTDVIIIDTIGLLRKLYAVADIAFVGGSLVCSGGHNPLEPAVFSKPIIFGHDMSDFAEIATLLLKSGGAVQVRDAESFYEAVIMFLSDPKKAQCAGYQAFKVFYANKGAVEKILQLIENYQK</sequence>
<dbReference type="GO" id="GO:0005886">
    <property type="term" value="C:plasma membrane"/>
    <property type="evidence" value="ECO:0007669"/>
    <property type="project" value="UniProtKB-SubCell"/>
</dbReference>
<dbReference type="RefSeq" id="WP_207678965.1">
    <property type="nucleotide sequence ID" value="NZ_CP061800.1"/>
</dbReference>
<evidence type="ECO:0000259" key="11">
    <source>
        <dbReference type="Pfam" id="PF04413"/>
    </source>
</evidence>
<feature type="transmembrane region" description="Helical" evidence="10">
    <location>
        <begin position="6"/>
        <end position="27"/>
    </location>
</feature>
<dbReference type="PANTHER" id="PTHR42755:SF1">
    <property type="entry name" value="3-DEOXY-D-MANNO-OCTULOSONIC ACID TRANSFERASE, MITOCHONDRIAL-RELATED"/>
    <property type="match status" value="1"/>
</dbReference>
<evidence type="ECO:0000256" key="3">
    <source>
        <dbReference type="ARBA" id="ARBA00012621"/>
    </source>
</evidence>
<feature type="active site" description="Proton acceptor" evidence="8">
    <location>
        <position position="59"/>
    </location>
</feature>
<dbReference type="Pfam" id="PF04413">
    <property type="entry name" value="Glycos_transf_N"/>
    <property type="match status" value="1"/>
</dbReference>
<comment type="subcellular location">
    <subcellularLocation>
        <location evidence="10">Cell membrane</location>
    </subcellularLocation>
</comment>
<evidence type="ECO:0000256" key="8">
    <source>
        <dbReference type="PIRSR" id="PIRSR639901-1"/>
    </source>
</evidence>
<evidence type="ECO:0000313" key="13">
    <source>
        <dbReference type="Proteomes" id="UP000663722"/>
    </source>
</evidence>
<evidence type="ECO:0000256" key="5">
    <source>
        <dbReference type="ARBA" id="ARBA00022679"/>
    </source>
</evidence>
<feature type="domain" description="3-deoxy-D-manno-octulosonic-acid transferase N-terminal" evidence="11">
    <location>
        <begin position="35"/>
        <end position="209"/>
    </location>
</feature>
<evidence type="ECO:0000256" key="7">
    <source>
        <dbReference type="ARBA" id="ARBA00049183"/>
    </source>
</evidence>
<protein>
    <recommendedName>
        <fullName evidence="4 10">3-deoxy-D-manno-octulosonic acid transferase</fullName>
        <shortName evidence="10">Kdo transferase</shortName>
        <ecNumber evidence="3 10">2.4.99.12</ecNumber>
    </recommendedName>
    <alternativeName>
        <fullName evidence="6 10">Lipid IV(A) 3-deoxy-D-manno-octulosonic acid transferase</fullName>
    </alternativeName>
</protein>
<keyword evidence="5 10" id="KW-0808">Transferase</keyword>
<dbReference type="InterPro" id="IPR039901">
    <property type="entry name" value="Kdotransferase"/>
</dbReference>
<gene>
    <name evidence="12" type="primary">waaA</name>
    <name evidence="12" type="ORF">dnm_070800</name>
</gene>
<dbReference type="SUPFAM" id="SSF53756">
    <property type="entry name" value="UDP-Glycosyltransferase/glycogen phosphorylase"/>
    <property type="match status" value="1"/>
</dbReference>
<feature type="site" description="Transition state stabilizer" evidence="9">
    <location>
        <position position="206"/>
    </location>
</feature>
<proteinExistence type="inferred from homology"/>
<dbReference type="GO" id="GO:0009245">
    <property type="term" value="P:lipid A biosynthetic process"/>
    <property type="evidence" value="ECO:0007669"/>
    <property type="project" value="TreeGrafter"/>
</dbReference>
<name>A0A975GRF9_9BACT</name>
<dbReference type="Proteomes" id="UP000663722">
    <property type="component" value="Chromosome"/>
</dbReference>
<dbReference type="GO" id="GO:0043842">
    <property type="term" value="F:Kdo transferase activity"/>
    <property type="evidence" value="ECO:0007669"/>
    <property type="project" value="UniProtKB-EC"/>
</dbReference>
<dbReference type="EC" id="2.4.99.12" evidence="3 10"/>
<comment type="function">
    <text evidence="10">Involved in lipopolysaccharide (LPS) biosynthesis. Catalyzes the transfer of 3-deoxy-D-manno-octulosonate (Kdo) residue(s) from CMP-Kdo to lipid IV(A), the tetraacyldisaccharide-1,4'-bisphosphate precursor of lipid A.</text>
</comment>
<evidence type="ECO:0000256" key="1">
    <source>
        <dbReference type="ARBA" id="ARBA00004713"/>
    </source>
</evidence>
<keyword evidence="10" id="KW-0448">Lipopolysaccharide biosynthesis</keyword>
<evidence type="ECO:0000256" key="10">
    <source>
        <dbReference type="RuleBase" id="RU365103"/>
    </source>
</evidence>
<reference evidence="12" key="1">
    <citation type="journal article" date="2021" name="Microb. Physiol.">
        <title>Proteogenomic Insights into the Physiology of Marine, Sulfate-Reducing, Filamentous Desulfonema limicola and Desulfonema magnum.</title>
        <authorList>
            <person name="Schnaars V."/>
            <person name="Wohlbrand L."/>
            <person name="Scheve S."/>
            <person name="Hinrichs C."/>
            <person name="Reinhardt R."/>
            <person name="Rabus R."/>
        </authorList>
    </citation>
    <scope>NUCLEOTIDE SEQUENCE</scope>
    <source>
        <strain evidence="12">4be13</strain>
    </source>
</reference>
<comment type="similarity">
    <text evidence="2">Belongs to the glycosyltransferase group 1 family. Glycosyltransferase 30 subfamily.</text>
</comment>
<evidence type="ECO:0000256" key="4">
    <source>
        <dbReference type="ARBA" id="ARBA00019077"/>
    </source>
</evidence>
<dbReference type="FunFam" id="3.40.50.2000:FF:000032">
    <property type="entry name" value="3-deoxy-D-manno-octulosonic acid transferase"/>
    <property type="match status" value="1"/>
</dbReference>
<dbReference type="AlphaFoldDB" id="A0A975GRF9"/>
<dbReference type="InterPro" id="IPR038107">
    <property type="entry name" value="Glycos_transf_N_sf"/>
</dbReference>
<dbReference type="KEGG" id="dmm:dnm_070800"/>
<evidence type="ECO:0000256" key="2">
    <source>
        <dbReference type="ARBA" id="ARBA00006380"/>
    </source>
</evidence>
<accession>A0A975GRF9</accession>
<evidence type="ECO:0000256" key="6">
    <source>
        <dbReference type="ARBA" id="ARBA00031445"/>
    </source>
</evidence>
<evidence type="ECO:0000256" key="9">
    <source>
        <dbReference type="PIRSR" id="PIRSR639901-2"/>
    </source>
</evidence>
<feature type="site" description="Transition state stabilizer" evidence="9">
    <location>
        <position position="128"/>
    </location>
</feature>
<keyword evidence="10" id="KW-1003">Cell membrane</keyword>